<dbReference type="Pfam" id="PF00534">
    <property type="entry name" value="Glycos_transf_1"/>
    <property type="match status" value="1"/>
</dbReference>
<dbReference type="GO" id="GO:0009103">
    <property type="term" value="P:lipopolysaccharide biosynthetic process"/>
    <property type="evidence" value="ECO:0007669"/>
    <property type="project" value="TreeGrafter"/>
</dbReference>
<keyword evidence="1" id="KW-0808">Transferase</keyword>
<dbReference type="SUPFAM" id="SSF53756">
    <property type="entry name" value="UDP-Glycosyltransferase/glycogen phosphorylase"/>
    <property type="match status" value="1"/>
</dbReference>
<dbReference type="Gene3D" id="3.40.50.2000">
    <property type="entry name" value="Glycogen Phosphorylase B"/>
    <property type="match status" value="2"/>
</dbReference>
<proteinExistence type="predicted"/>
<dbReference type="OrthoDB" id="9801609at2"/>
<dbReference type="PANTHER" id="PTHR46401">
    <property type="entry name" value="GLYCOSYLTRANSFERASE WBBK-RELATED"/>
    <property type="match status" value="1"/>
</dbReference>
<organism evidence="4 5">
    <name type="scientific">Muribaculum intestinale</name>
    <dbReference type="NCBI Taxonomy" id="1796646"/>
    <lineage>
        <taxon>Bacteria</taxon>
        <taxon>Pseudomonadati</taxon>
        <taxon>Bacteroidota</taxon>
        <taxon>Bacteroidia</taxon>
        <taxon>Bacteroidales</taxon>
        <taxon>Muribaculaceae</taxon>
        <taxon>Muribaculum</taxon>
    </lineage>
</organism>
<name>A0A1B1S8S6_9BACT</name>
<feature type="domain" description="Glycosyl transferase family 1" evidence="2">
    <location>
        <begin position="183"/>
        <end position="296"/>
    </location>
</feature>
<dbReference type="KEGG" id="pary:A4V02_05375"/>
<sequence length="356" mass="41457">MKIIFDNIIFSLQKSGGISILWQNLLSKISETKEFKTEFIEYPYSINNIFSRQLKIPIDKIDFRSGRILSIKRYFPPKIKCTEPFIFHSSYYRTSNSSKAINITTVHDFTYEKYFPFLKRIIHSWQKFKAIRKSDYIVCISENTKSDLLNYIPDIDSNKIRIIYNGVSSDYCPLSQKPYPNLSNSILFIGSRVDYKNFDYTIECIQQSSFNLVICGNRLSNEEQIKLDTKLGPDRYQVVENPDNHELNKIYNSVFCLSYPSSYEGFGIPVIEAQKAGCPVIALNKSSIPEIIGNGYPMLRDLTQAEFNRIINQFKNPDIRNKIISLGYQNSSKFSWEKMIQEYTDLYLEISSLIKQ</sequence>
<accession>A0A1Z2XJV3</accession>
<dbReference type="GeneID" id="65536279"/>
<protein>
    <recommendedName>
        <fullName evidence="6">Glycosyltransferase family 1 protein</fullName>
    </recommendedName>
</protein>
<accession>A0A1B1S8S6</accession>
<dbReference type="RefSeq" id="WP_068960561.1">
    <property type="nucleotide sequence ID" value="NZ_CAJTAP010000040.1"/>
</dbReference>
<feature type="domain" description="Glycosyltransferase subfamily 4-like N-terminal" evidence="3">
    <location>
        <begin position="78"/>
        <end position="169"/>
    </location>
</feature>
<dbReference type="InterPro" id="IPR001296">
    <property type="entry name" value="Glyco_trans_1"/>
</dbReference>
<dbReference type="Pfam" id="PF13439">
    <property type="entry name" value="Glyco_transf_4"/>
    <property type="match status" value="1"/>
</dbReference>
<gene>
    <name evidence="4" type="ORF">A4V02_05375</name>
</gene>
<dbReference type="InterPro" id="IPR028098">
    <property type="entry name" value="Glyco_trans_4-like_N"/>
</dbReference>
<evidence type="ECO:0000259" key="2">
    <source>
        <dbReference type="Pfam" id="PF00534"/>
    </source>
</evidence>
<dbReference type="CDD" id="cd03809">
    <property type="entry name" value="GT4_MtfB-like"/>
    <property type="match status" value="1"/>
</dbReference>
<dbReference type="Proteomes" id="UP000186351">
    <property type="component" value="Chromosome"/>
</dbReference>
<evidence type="ECO:0000313" key="5">
    <source>
        <dbReference type="Proteomes" id="UP000186351"/>
    </source>
</evidence>
<evidence type="ECO:0000313" key="4">
    <source>
        <dbReference type="EMBL" id="ANU63206.1"/>
    </source>
</evidence>
<dbReference type="EMBL" id="CP015402">
    <property type="protein sequence ID" value="ANU63206.1"/>
    <property type="molecule type" value="Genomic_DNA"/>
</dbReference>
<dbReference type="GO" id="GO:0016757">
    <property type="term" value="F:glycosyltransferase activity"/>
    <property type="evidence" value="ECO:0007669"/>
    <property type="project" value="InterPro"/>
</dbReference>
<reference evidence="5" key="1">
    <citation type="submission" date="2016-04" db="EMBL/GenBank/DDBJ databases">
        <title>Complete Genome Sequences of Twelve Strains of a Stable Defined Moderately Diverse Mouse Microbiota 2 (sDMDMm2).</title>
        <authorList>
            <person name="Uchimura Y."/>
            <person name="Wyss M."/>
            <person name="Brugiroux S."/>
            <person name="Limenitakis J.P."/>
            <person name="Stecher B."/>
            <person name="McCoy K.D."/>
            <person name="Macpherson A.J."/>
        </authorList>
    </citation>
    <scope>NUCLEOTIDE SEQUENCE [LARGE SCALE GENOMIC DNA]</scope>
    <source>
        <strain evidence="5">YL27</strain>
    </source>
</reference>
<keyword evidence="5" id="KW-1185">Reference proteome</keyword>
<dbReference type="STRING" id="1796646.A4V02_05375"/>
<dbReference type="AlphaFoldDB" id="A0A1B1S8S6"/>
<dbReference type="PANTHER" id="PTHR46401:SF2">
    <property type="entry name" value="GLYCOSYLTRANSFERASE WBBK-RELATED"/>
    <property type="match status" value="1"/>
</dbReference>
<evidence type="ECO:0000259" key="3">
    <source>
        <dbReference type="Pfam" id="PF13439"/>
    </source>
</evidence>
<evidence type="ECO:0008006" key="6">
    <source>
        <dbReference type="Google" id="ProtNLM"/>
    </source>
</evidence>
<evidence type="ECO:0000256" key="1">
    <source>
        <dbReference type="ARBA" id="ARBA00022679"/>
    </source>
</evidence>